<protein>
    <submittedName>
        <fullName evidence="1">Uncharacterized protein</fullName>
    </submittedName>
</protein>
<dbReference type="AlphaFoldDB" id="A0A0U0ZNV1"/>
<dbReference type="RefSeq" id="WP_016895641.1">
    <property type="nucleotide sequence ID" value="NZ_CSWP01000005.1"/>
</dbReference>
<proteinExistence type="predicted"/>
<dbReference type="Proteomes" id="UP000045782">
    <property type="component" value="Unassembled WGS sequence"/>
</dbReference>
<evidence type="ECO:0000313" key="2">
    <source>
        <dbReference type="Proteomes" id="UP000045782"/>
    </source>
</evidence>
<organism evidence="1 2">
    <name type="scientific">Mycobacteroides abscessus</name>
    <dbReference type="NCBI Taxonomy" id="36809"/>
    <lineage>
        <taxon>Bacteria</taxon>
        <taxon>Bacillati</taxon>
        <taxon>Actinomycetota</taxon>
        <taxon>Actinomycetes</taxon>
        <taxon>Mycobacteriales</taxon>
        <taxon>Mycobacteriaceae</taxon>
        <taxon>Mycobacteroides</taxon>
    </lineage>
</organism>
<evidence type="ECO:0000313" key="1">
    <source>
        <dbReference type="EMBL" id="CPV56400.1"/>
    </source>
</evidence>
<name>A0A0U0ZNV1_9MYCO</name>
<reference evidence="1 2" key="1">
    <citation type="submission" date="2015-03" db="EMBL/GenBank/DDBJ databases">
        <authorList>
            <person name="Murphy D."/>
        </authorList>
    </citation>
    <scope>NUCLEOTIDE SEQUENCE [LARGE SCALE GENOMIC DNA]</scope>
    <source>
        <strain evidence="1 2">PAP088</strain>
    </source>
</reference>
<dbReference type="EMBL" id="CSWP01000005">
    <property type="protein sequence ID" value="CPV56400.1"/>
    <property type="molecule type" value="Genomic_DNA"/>
</dbReference>
<sequence>MNTPYVPVGNVKIENGLVDVRVDPRTGFVVATIEDERGRLAASAVLTPESVLELTKRMARASAIAPSIKAAHEVRMRARATAEDTYDRIVNRAVGGVR</sequence>
<accession>A0A0U0ZNV1</accession>
<gene>
    <name evidence="1" type="ORF">ERS075579_02795</name>
</gene>